<keyword evidence="3" id="KW-1185">Reference proteome</keyword>
<organism evidence="2 3">
    <name type="scientific">Cylindrotheca closterium</name>
    <dbReference type="NCBI Taxonomy" id="2856"/>
    <lineage>
        <taxon>Eukaryota</taxon>
        <taxon>Sar</taxon>
        <taxon>Stramenopiles</taxon>
        <taxon>Ochrophyta</taxon>
        <taxon>Bacillariophyta</taxon>
        <taxon>Bacillariophyceae</taxon>
        <taxon>Bacillariophycidae</taxon>
        <taxon>Bacillariales</taxon>
        <taxon>Bacillariaceae</taxon>
        <taxon>Cylindrotheca</taxon>
    </lineage>
</organism>
<evidence type="ECO:0008006" key="4">
    <source>
        <dbReference type="Google" id="ProtNLM"/>
    </source>
</evidence>
<reference evidence="2" key="1">
    <citation type="submission" date="2023-08" db="EMBL/GenBank/DDBJ databases">
        <authorList>
            <person name="Audoor S."/>
            <person name="Bilcke G."/>
        </authorList>
    </citation>
    <scope>NUCLEOTIDE SEQUENCE</scope>
</reference>
<evidence type="ECO:0000313" key="3">
    <source>
        <dbReference type="Proteomes" id="UP001295423"/>
    </source>
</evidence>
<protein>
    <recommendedName>
        <fullName evidence="4">GPI inositol-deacylase</fullName>
    </recommendedName>
</protein>
<gene>
    <name evidence="2" type="ORF">CYCCA115_LOCUS8420</name>
</gene>
<proteinExistence type="predicted"/>
<sequence>MKNLQRLLGLRLLLLISLVSQASAVRKTRLTWVNGIGYNIGHMHRDSPTISKLFGGKAVEFCHNPTFMTSEEDMFGYVGDFAQAGSQKLGRITAEVNELVKHLKTAVAGVGKNGRVLHIAHSQGALVTLLAAKQLTLLEMNQIEILAFGGAAALRKTPETPFARCINYYSVNDPILLLVPSAVQALRSGYIYDDNEFCFLAPRTGDPIADHCLLGPTYAQAMRWEGQRFQSQYQSLAFRSTRTLVLFWMAIFHATWTKALEIRQFLITVVAKALLWMWNWLLRLYQAAISSITYRQEQENEAIKAESSSNIA</sequence>
<evidence type="ECO:0000256" key="1">
    <source>
        <dbReference type="SAM" id="SignalP"/>
    </source>
</evidence>
<feature type="signal peptide" evidence="1">
    <location>
        <begin position="1"/>
        <end position="24"/>
    </location>
</feature>
<dbReference type="Proteomes" id="UP001295423">
    <property type="component" value="Unassembled WGS sequence"/>
</dbReference>
<dbReference type="SUPFAM" id="SSF53474">
    <property type="entry name" value="alpha/beta-Hydrolases"/>
    <property type="match status" value="1"/>
</dbReference>
<evidence type="ECO:0000313" key="2">
    <source>
        <dbReference type="EMBL" id="CAJ1943399.1"/>
    </source>
</evidence>
<keyword evidence="1" id="KW-0732">Signal</keyword>
<dbReference type="AlphaFoldDB" id="A0AAD2CSL0"/>
<name>A0AAD2CSL0_9STRA</name>
<dbReference type="InterPro" id="IPR029058">
    <property type="entry name" value="AB_hydrolase_fold"/>
</dbReference>
<feature type="chain" id="PRO_5042087148" description="GPI inositol-deacylase" evidence="1">
    <location>
        <begin position="25"/>
        <end position="312"/>
    </location>
</feature>
<comment type="caution">
    <text evidence="2">The sequence shown here is derived from an EMBL/GenBank/DDBJ whole genome shotgun (WGS) entry which is preliminary data.</text>
</comment>
<dbReference type="EMBL" id="CAKOGP040001113">
    <property type="protein sequence ID" value="CAJ1943399.1"/>
    <property type="molecule type" value="Genomic_DNA"/>
</dbReference>
<accession>A0AAD2CSL0</accession>